<name>A0A132BBZ0_MOLSC</name>
<keyword evidence="6" id="KW-1185">Reference proteome</keyword>
<dbReference type="KEGG" id="psco:LY89DRAFT_740352"/>
<dbReference type="RefSeq" id="XP_018064295.1">
    <property type="nucleotide sequence ID" value="XM_018220580.1"/>
</dbReference>
<keyword evidence="2" id="KW-0285">Flavoprotein</keyword>
<evidence type="ECO:0000256" key="1">
    <source>
        <dbReference type="ARBA" id="ARBA00009183"/>
    </source>
</evidence>
<dbReference type="Gene3D" id="3.50.50.60">
    <property type="entry name" value="FAD/NAD(P)-binding domain"/>
    <property type="match status" value="1"/>
</dbReference>
<dbReference type="OrthoDB" id="66881at2759"/>
<dbReference type="GO" id="GO:0050661">
    <property type="term" value="F:NADP binding"/>
    <property type="evidence" value="ECO:0007669"/>
    <property type="project" value="InterPro"/>
</dbReference>
<dbReference type="GO" id="GO:0004499">
    <property type="term" value="F:N,N-dimethylaniline monooxygenase activity"/>
    <property type="evidence" value="ECO:0007669"/>
    <property type="project" value="InterPro"/>
</dbReference>
<dbReference type="PANTHER" id="PTHR23023">
    <property type="entry name" value="DIMETHYLANILINE MONOOXYGENASE"/>
    <property type="match status" value="1"/>
</dbReference>
<dbReference type="InParanoid" id="A0A132BBZ0"/>
<keyword evidence="4" id="KW-0560">Oxidoreductase</keyword>
<accession>A0A132BBZ0</accession>
<dbReference type="SUPFAM" id="SSF51905">
    <property type="entry name" value="FAD/NAD(P)-binding domain"/>
    <property type="match status" value="1"/>
</dbReference>
<dbReference type="AlphaFoldDB" id="A0A132BBZ0"/>
<dbReference type="GeneID" id="28830306"/>
<sequence>MERNAKKVAVIGSGVAGLAAAKYLLAERDPTSDASIFDVTVFERHSEIAGIWNFTSPTEDDFQTPMYPGLETNVPRTMMTYKYCPYLEDVSLFPTHDKIKQYLEDHSTDIGDYINLNSETT</sequence>
<dbReference type="Proteomes" id="UP000070700">
    <property type="component" value="Unassembled WGS sequence"/>
</dbReference>
<evidence type="ECO:0000256" key="3">
    <source>
        <dbReference type="ARBA" id="ARBA00022827"/>
    </source>
</evidence>
<evidence type="ECO:0000313" key="6">
    <source>
        <dbReference type="Proteomes" id="UP000070700"/>
    </source>
</evidence>
<keyword evidence="3" id="KW-0274">FAD</keyword>
<evidence type="ECO:0008006" key="7">
    <source>
        <dbReference type="Google" id="ProtNLM"/>
    </source>
</evidence>
<dbReference type="GO" id="GO:0050660">
    <property type="term" value="F:flavin adenine dinucleotide binding"/>
    <property type="evidence" value="ECO:0007669"/>
    <property type="project" value="InterPro"/>
</dbReference>
<evidence type="ECO:0000256" key="2">
    <source>
        <dbReference type="ARBA" id="ARBA00022630"/>
    </source>
</evidence>
<proteinExistence type="inferred from homology"/>
<protein>
    <recommendedName>
        <fullName evidence="7">Flavin-containing monooxygenase</fullName>
    </recommendedName>
</protein>
<organism evidence="5 6">
    <name type="scientific">Mollisia scopiformis</name>
    <name type="common">Conifer needle endophyte fungus</name>
    <name type="synonym">Phialocephala scopiformis</name>
    <dbReference type="NCBI Taxonomy" id="149040"/>
    <lineage>
        <taxon>Eukaryota</taxon>
        <taxon>Fungi</taxon>
        <taxon>Dikarya</taxon>
        <taxon>Ascomycota</taxon>
        <taxon>Pezizomycotina</taxon>
        <taxon>Leotiomycetes</taxon>
        <taxon>Helotiales</taxon>
        <taxon>Mollisiaceae</taxon>
        <taxon>Mollisia</taxon>
    </lineage>
</organism>
<evidence type="ECO:0000313" key="5">
    <source>
        <dbReference type="EMBL" id="KUJ09940.1"/>
    </source>
</evidence>
<dbReference type="EMBL" id="KQ947430">
    <property type="protein sequence ID" value="KUJ09940.1"/>
    <property type="molecule type" value="Genomic_DNA"/>
</dbReference>
<dbReference type="Pfam" id="PF00743">
    <property type="entry name" value="FMO-like"/>
    <property type="match status" value="1"/>
</dbReference>
<comment type="similarity">
    <text evidence="1">Belongs to the FMO family.</text>
</comment>
<evidence type="ECO:0000256" key="4">
    <source>
        <dbReference type="ARBA" id="ARBA00023002"/>
    </source>
</evidence>
<gene>
    <name evidence="5" type="ORF">LY89DRAFT_740352</name>
</gene>
<dbReference type="InterPro" id="IPR036188">
    <property type="entry name" value="FAD/NAD-bd_sf"/>
</dbReference>
<reference evidence="5 6" key="1">
    <citation type="submission" date="2015-10" db="EMBL/GenBank/DDBJ databases">
        <title>Full genome of DAOMC 229536 Phialocephala scopiformis, a fungal endophyte of spruce producing the potent anti-insectan compound rugulosin.</title>
        <authorList>
            <consortium name="DOE Joint Genome Institute"/>
            <person name="Walker A.K."/>
            <person name="Frasz S.L."/>
            <person name="Seifert K.A."/>
            <person name="Miller J.D."/>
            <person name="Mondo S.J."/>
            <person name="Labutti K."/>
            <person name="Lipzen A."/>
            <person name="Dockter R."/>
            <person name="Kennedy M."/>
            <person name="Grigoriev I.V."/>
            <person name="Spatafora J.W."/>
        </authorList>
    </citation>
    <scope>NUCLEOTIDE SEQUENCE [LARGE SCALE GENOMIC DNA]</scope>
    <source>
        <strain evidence="5 6">CBS 120377</strain>
    </source>
</reference>
<dbReference type="InterPro" id="IPR050346">
    <property type="entry name" value="FMO-like"/>
</dbReference>
<dbReference type="InterPro" id="IPR020946">
    <property type="entry name" value="Flavin_mOase-like"/>
</dbReference>